<sequence>MNFLEEVPAIRRLETNRDDLFAVDIVGEVTPADAENLYGLLEAAYALHPHIDVLVRLTDFEGAQWAEISPQTFEQGRETALRHVKRCASVGGPDWTGLLGSELPEGAEIRHFPAGEEAEAWHWLGAQPRDTA</sequence>
<dbReference type="Gene3D" id="3.40.50.10600">
    <property type="entry name" value="SpoIIaa-like domains"/>
    <property type="match status" value="1"/>
</dbReference>
<gene>
    <name evidence="1" type="ORF">ABID37_000172</name>
</gene>
<dbReference type="SUPFAM" id="SSF52091">
    <property type="entry name" value="SpoIIaa-like"/>
    <property type="match status" value="1"/>
</dbReference>
<reference evidence="1 2" key="1">
    <citation type="submission" date="2024-06" db="EMBL/GenBank/DDBJ databases">
        <title>Genomic Encyclopedia of Type Strains, Phase IV (KMG-IV): sequencing the most valuable type-strain genomes for metagenomic binning, comparative biology and taxonomic classification.</title>
        <authorList>
            <person name="Goeker M."/>
        </authorList>
    </citation>
    <scope>NUCLEOTIDE SEQUENCE [LARGE SCALE GENOMIC DNA]</scope>
    <source>
        <strain evidence="1 2">DSM 27865</strain>
    </source>
</reference>
<dbReference type="InterPro" id="IPR036513">
    <property type="entry name" value="STAS_dom_sf"/>
</dbReference>
<dbReference type="EMBL" id="JBEPML010000001">
    <property type="protein sequence ID" value="MET3789988.1"/>
    <property type="molecule type" value="Genomic_DNA"/>
</dbReference>
<dbReference type="InterPro" id="IPR021866">
    <property type="entry name" value="SpoIIAA-like"/>
</dbReference>
<proteinExistence type="predicted"/>
<name>A0ABV2MT68_9HYPH</name>
<dbReference type="InterPro" id="IPR038396">
    <property type="entry name" value="SpoIIAA-like_sf"/>
</dbReference>
<dbReference type="RefSeq" id="WP_354192063.1">
    <property type="nucleotide sequence ID" value="NZ_JBEPML010000001.1"/>
</dbReference>
<accession>A0ABV2MT68</accession>
<protein>
    <recommendedName>
        <fullName evidence="3">STAS/SEC14 domain-containing protein</fullName>
    </recommendedName>
</protein>
<keyword evidence="2" id="KW-1185">Reference proteome</keyword>
<evidence type="ECO:0008006" key="3">
    <source>
        <dbReference type="Google" id="ProtNLM"/>
    </source>
</evidence>
<evidence type="ECO:0000313" key="1">
    <source>
        <dbReference type="EMBL" id="MET3789988.1"/>
    </source>
</evidence>
<dbReference type="Pfam" id="PF11964">
    <property type="entry name" value="SpoIIAA-like"/>
    <property type="match status" value="1"/>
</dbReference>
<evidence type="ECO:0000313" key="2">
    <source>
        <dbReference type="Proteomes" id="UP001549076"/>
    </source>
</evidence>
<dbReference type="Proteomes" id="UP001549076">
    <property type="component" value="Unassembled WGS sequence"/>
</dbReference>
<organism evidence="1 2">
    <name type="scientific">Aquamicrobium terrae</name>
    <dbReference type="NCBI Taxonomy" id="1324945"/>
    <lineage>
        <taxon>Bacteria</taxon>
        <taxon>Pseudomonadati</taxon>
        <taxon>Pseudomonadota</taxon>
        <taxon>Alphaproteobacteria</taxon>
        <taxon>Hyphomicrobiales</taxon>
        <taxon>Phyllobacteriaceae</taxon>
        <taxon>Aquamicrobium</taxon>
    </lineage>
</organism>
<comment type="caution">
    <text evidence="1">The sequence shown here is derived from an EMBL/GenBank/DDBJ whole genome shotgun (WGS) entry which is preliminary data.</text>
</comment>